<dbReference type="InterPro" id="IPR036291">
    <property type="entry name" value="NAD(P)-bd_dom_sf"/>
</dbReference>
<dbReference type="InterPro" id="IPR051468">
    <property type="entry name" value="Fungal_SecMetab_SDRs"/>
</dbReference>
<sequence length="272" mass="30085">MTELRQAPHQGTQCVIIIGASSAIARAMMFELIQQAYDDLSSMQLITVSQQAEIDAEITQVMAQTSLISHHHFQCDYQQHSIKTVVGSINALMTASIDNAPLLISKILICNGVLHTSELIPEKKLEDCSAENLLTILQSNTITPMLWLSELVVLVSKQKSPCYLVIFSARVGSISDNYLGGWYSYRASKAALNMLVKTAAIEYARRAKSVKLLAFHPGTTDTPLSKPFQAKVSPDKLFTPEFVAQQLIKILTTLDIDGQASFIDWQGKNINW</sequence>
<dbReference type="GO" id="GO:0016491">
    <property type="term" value="F:oxidoreductase activity"/>
    <property type="evidence" value="ECO:0007669"/>
    <property type="project" value="TreeGrafter"/>
</dbReference>
<dbReference type="EMBL" id="JAKIKP010000003">
    <property type="protein sequence ID" value="MCL1142292.1"/>
    <property type="molecule type" value="Genomic_DNA"/>
</dbReference>
<dbReference type="GO" id="GO:0005737">
    <property type="term" value="C:cytoplasm"/>
    <property type="evidence" value="ECO:0007669"/>
    <property type="project" value="TreeGrafter"/>
</dbReference>
<organism evidence="1 2">
    <name type="scientific">Shewanella gaetbuli</name>
    <dbReference type="NCBI Taxonomy" id="220752"/>
    <lineage>
        <taxon>Bacteria</taxon>
        <taxon>Pseudomonadati</taxon>
        <taxon>Pseudomonadota</taxon>
        <taxon>Gammaproteobacteria</taxon>
        <taxon>Alteromonadales</taxon>
        <taxon>Shewanellaceae</taxon>
        <taxon>Shewanella</taxon>
    </lineage>
</organism>
<dbReference type="SUPFAM" id="SSF51735">
    <property type="entry name" value="NAD(P)-binding Rossmann-fold domains"/>
    <property type="match status" value="1"/>
</dbReference>
<dbReference type="InterPro" id="IPR002347">
    <property type="entry name" value="SDR_fam"/>
</dbReference>
<dbReference type="PANTHER" id="PTHR43544">
    <property type="entry name" value="SHORT-CHAIN DEHYDROGENASE/REDUCTASE"/>
    <property type="match status" value="1"/>
</dbReference>
<proteinExistence type="predicted"/>
<accession>A0A9X2CHR1</accession>
<protein>
    <submittedName>
        <fullName evidence="1">SDR family NAD(P)-dependent oxidoreductase</fullName>
    </submittedName>
</protein>
<dbReference type="PANTHER" id="PTHR43544:SF12">
    <property type="entry name" value="NAD(P)-BINDING ROSSMANN-FOLD SUPERFAMILY PROTEIN"/>
    <property type="match status" value="1"/>
</dbReference>
<dbReference type="AlphaFoldDB" id="A0A9X2CHR1"/>
<dbReference type="Gene3D" id="3.40.50.720">
    <property type="entry name" value="NAD(P)-binding Rossmann-like Domain"/>
    <property type="match status" value="1"/>
</dbReference>
<dbReference type="PRINTS" id="PR00081">
    <property type="entry name" value="GDHRDH"/>
</dbReference>
<gene>
    <name evidence="1" type="ORF">L2672_06240</name>
</gene>
<comment type="caution">
    <text evidence="1">The sequence shown here is derived from an EMBL/GenBank/DDBJ whole genome shotgun (WGS) entry which is preliminary data.</text>
</comment>
<dbReference type="Pfam" id="PF00106">
    <property type="entry name" value="adh_short"/>
    <property type="match status" value="1"/>
</dbReference>
<keyword evidence="2" id="KW-1185">Reference proteome</keyword>
<evidence type="ECO:0000313" key="2">
    <source>
        <dbReference type="Proteomes" id="UP001139333"/>
    </source>
</evidence>
<dbReference type="Proteomes" id="UP001139333">
    <property type="component" value="Unassembled WGS sequence"/>
</dbReference>
<name>A0A9X2CHR1_9GAMM</name>
<reference evidence="1" key="1">
    <citation type="submission" date="2022-01" db="EMBL/GenBank/DDBJ databases">
        <title>Whole genome-based taxonomy of the Shewanellaceae.</title>
        <authorList>
            <person name="Martin-Rodriguez A.J."/>
        </authorList>
    </citation>
    <scope>NUCLEOTIDE SEQUENCE</scope>
    <source>
        <strain evidence="1">DSM 16422</strain>
    </source>
</reference>
<evidence type="ECO:0000313" key="1">
    <source>
        <dbReference type="EMBL" id="MCL1142292.1"/>
    </source>
</evidence>